<evidence type="ECO:0000256" key="1">
    <source>
        <dbReference type="SAM" id="MobiDB-lite"/>
    </source>
</evidence>
<dbReference type="Pfam" id="PF09713">
    <property type="entry name" value="A_thal_3526"/>
    <property type="match status" value="1"/>
</dbReference>
<dbReference type="NCBIfam" id="TIGR01589">
    <property type="entry name" value="A_thal_3526"/>
    <property type="match status" value="1"/>
</dbReference>
<organism evidence="2 3">
    <name type="scientific">Triparma columacea</name>
    <dbReference type="NCBI Taxonomy" id="722753"/>
    <lineage>
        <taxon>Eukaryota</taxon>
        <taxon>Sar</taxon>
        <taxon>Stramenopiles</taxon>
        <taxon>Ochrophyta</taxon>
        <taxon>Bolidophyceae</taxon>
        <taxon>Parmales</taxon>
        <taxon>Triparmaceae</taxon>
        <taxon>Triparma</taxon>
    </lineage>
</organism>
<dbReference type="PANTHER" id="PTHR31871">
    <property type="entry name" value="OS02G0137100 PROTEIN"/>
    <property type="match status" value="1"/>
</dbReference>
<proteinExistence type="predicted"/>
<name>A0A9W7LEJ5_9STRA</name>
<dbReference type="EMBL" id="BRYA01000351">
    <property type="protein sequence ID" value="GMI47604.1"/>
    <property type="molecule type" value="Genomic_DNA"/>
</dbReference>
<dbReference type="Proteomes" id="UP001165065">
    <property type="component" value="Unassembled WGS sequence"/>
</dbReference>
<dbReference type="InterPro" id="IPR006476">
    <property type="entry name" value="CHP01589_pln"/>
</dbReference>
<dbReference type="PANTHER" id="PTHR31871:SF1">
    <property type="entry name" value="HISTIDINE-TRNA LIGASE"/>
    <property type="match status" value="1"/>
</dbReference>
<comment type="caution">
    <text evidence="2">The sequence shown here is derived from an EMBL/GenBank/DDBJ whole genome shotgun (WGS) entry which is preliminary data.</text>
</comment>
<dbReference type="AlphaFoldDB" id="A0A9W7LEJ5"/>
<evidence type="ECO:0000313" key="2">
    <source>
        <dbReference type="EMBL" id="GMI47604.1"/>
    </source>
</evidence>
<sequence>MSSSTKRKGEVPEEGQQPATKKTTDEKIKTITKIKELIQVGMSKYMTQAEIISALKHQHQIKPSDTCLVWRKLEEQNKDFFFSYGVRLRLKDQVAAFNYLSGQHRALAVKLRGDEA</sequence>
<keyword evidence="3" id="KW-1185">Reference proteome</keyword>
<reference evidence="3" key="1">
    <citation type="journal article" date="2023" name="Commun. Biol.">
        <title>Genome analysis of Parmales, the sister group of diatoms, reveals the evolutionary specialization of diatoms from phago-mixotrophs to photoautotrophs.</title>
        <authorList>
            <person name="Ban H."/>
            <person name="Sato S."/>
            <person name="Yoshikawa S."/>
            <person name="Yamada K."/>
            <person name="Nakamura Y."/>
            <person name="Ichinomiya M."/>
            <person name="Sato N."/>
            <person name="Blanc-Mathieu R."/>
            <person name="Endo H."/>
            <person name="Kuwata A."/>
            <person name="Ogata H."/>
        </authorList>
    </citation>
    <scope>NUCLEOTIDE SEQUENCE [LARGE SCALE GENOMIC DNA]</scope>
</reference>
<dbReference type="OrthoDB" id="1620396at2759"/>
<gene>
    <name evidence="2" type="ORF">TrCOL_g4663</name>
</gene>
<protein>
    <submittedName>
        <fullName evidence="2">Uncharacterized protein</fullName>
    </submittedName>
</protein>
<feature type="region of interest" description="Disordered" evidence="1">
    <location>
        <begin position="1"/>
        <end position="26"/>
    </location>
</feature>
<accession>A0A9W7LEJ5</accession>
<evidence type="ECO:0000313" key="3">
    <source>
        <dbReference type="Proteomes" id="UP001165065"/>
    </source>
</evidence>